<protein>
    <submittedName>
        <fullName evidence="2">(northern house mosquito) hypothetical protein</fullName>
    </submittedName>
</protein>
<feature type="region of interest" description="Disordered" evidence="1">
    <location>
        <begin position="21"/>
        <end position="69"/>
    </location>
</feature>
<organism evidence="2">
    <name type="scientific">Culex pipiens</name>
    <name type="common">House mosquito</name>
    <dbReference type="NCBI Taxonomy" id="7175"/>
    <lineage>
        <taxon>Eukaryota</taxon>
        <taxon>Metazoa</taxon>
        <taxon>Ecdysozoa</taxon>
        <taxon>Arthropoda</taxon>
        <taxon>Hexapoda</taxon>
        <taxon>Insecta</taxon>
        <taxon>Pterygota</taxon>
        <taxon>Neoptera</taxon>
        <taxon>Endopterygota</taxon>
        <taxon>Diptera</taxon>
        <taxon>Nematocera</taxon>
        <taxon>Culicoidea</taxon>
        <taxon>Culicidae</taxon>
        <taxon>Culicinae</taxon>
        <taxon>Culicini</taxon>
        <taxon>Culex</taxon>
        <taxon>Culex</taxon>
    </lineage>
</organism>
<dbReference type="EMBL" id="HBUE01125920">
    <property type="protein sequence ID" value="CAG6494764.1"/>
    <property type="molecule type" value="Transcribed_RNA"/>
</dbReference>
<dbReference type="EMBL" id="HBUE01125912">
    <property type="protein sequence ID" value="CAG6494752.1"/>
    <property type="molecule type" value="Transcribed_RNA"/>
</dbReference>
<evidence type="ECO:0000256" key="1">
    <source>
        <dbReference type="SAM" id="MobiDB-lite"/>
    </source>
</evidence>
<dbReference type="EMBL" id="HBUE01125915">
    <property type="protein sequence ID" value="CAG6494756.1"/>
    <property type="molecule type" value="Transcribed_RNA"/>
</dbReference>
<feature type="compositionally biased region" description="Low complexity" evidence="1">
    <location>
        <begin position="28"/>
        <end position="40"/>
    </location>
</feature>
<proteinExistence type="predicted"/>
<sequence length="105" mass="11595">MGAIDTIEPQALRIRLRPHGWTPRLVPTTGTTEGYTRTGRPACASGPDRRARPGSKSCGNESANATTGRKLCPARTSSTLIQYYNHTEISEEDCHQDQLNPRHYS</sequence>
<dbReference type="EMBL" id="HBUE01125921">
    <property type="protein sequence ID" value="CAG6494766.1"/>
    <property type="molecule type" value="Transcribed_RNA"/>
</dbReference>
<evidence type="ECO:0000313" key="2">
    <source>
        <dbReference type="EMBL" id="CAG6494766.1"/>
    </source>
</evidence>
<dbReference type="EMBL" id="HBUE01125918">
    <property type="protein sequence ID" value="CAG6494762.1"/>
    <property type="molecule type" value="Transcribed_RNA"/>
</dbReference>
<reference evidence="2" key="1">
    <citation type="submission" date="2021-05" db="EMBL/GenBank/DDBJ databases">
        <authorList>
            <person name="Alioto T."/>
            <person name="Alioto T."/>
            <person name="Gomez Garrido J."/>
        </authorList>
    </citation>
    <scope>NUCLEOTIDE SEQUENCE</scope>
</reference>
<feature type="compositionally biased region" description="Polar residues" evidence="1">
    <location>
        <begin position="57"/>
        <end position="67"/>
    </location>
</feature>
<dbReference type="EMBL" id="HBUE01125917">
    <property type="protein sequence ID" value="CAG6494760.1"/>
    <property type="molecule type" value="Transcribed_RNA"/>
</dbReference>
<accession>A0A8D8CQ18</accession>
<name>A0A8D8CQ18_CULPI</name>
<dbReference type="AlphaFoldDB" id="A0A8D8CQ18"/>